<sequence>MNIECNRCHAHNHVGDILIECMNCRADLSDVYLKQARSKQAFFSNLLKIIIVAFISSVISLLAYEFYFQDKIFSPTPRHSTTAEYLAINECMQKIQVPSGKSQEQLDICSEALQKLQIENPNLQEINPRMLDGYAQVILSQQ</sequence>
<dbReference type="EMBL" id="LZMS01000088">
    <property type="protein sequence ID" value="OBX60255.1"/>
    <property type="molecule type" value="Genomic_DNA"/>
</dbReference>
<evidence type="ECO:0000313" key="2">
    <source>
        <dbReference type="EMBL" id="OBX60255.1"/>
    </source>
</evidence>
<accession>A0A1B8PWB9</accession>
<name>A0A1B8PWB9_MORLA</name>
<proteinExistence type="predicted"/>
<keyword evidence="1" id="KW-0472">Membrane</keyword>
<keyword evidence="1" id="KW-1133">Transmembrane helix</keyword>
<dbReference type="RefSeq" id="WP_065255612.1">
    <property type="nucleotide sequence ID" value="NZ_JBPAGO010000001.1"/>
</dbReference>
<gene>
    <name evidence="2" type="ORF">A9309_09705</name>
</gene>
<dbReference type="Proteomes" id="UP000092607">
    <property type="component" value="Unassembled WGS sequence"/>
</dbReference>
<organism evidence="2 3">
    <name type="scientific">Moraxella lacunata</name>
    <dbReference type="NCBI Taxonomy" id="477"/>
    <lineage>
        <taxon>Bacteria</taxon>
        <taxon>Pseudomonadati</taxon>
        <taxon>Pseudomonadota</taxon>
        <taxon>Gammaproteobacteria</taxon>
        <taxon>Moraxellales</taxon>
        <taxon>Moraxellaceae</taxon>
        <taxon>Moraxella</taxon>
    </lineage>
</organism>
<feature type="transmembrane region" description="Helical" evidence="1">
    <location>
        <begin position="46"/>
        <end position="67"/>
    </location>
</feature>
<comment type="caution">
    <text evidence="2">The sequence shown here is derived from an EMBL/GenBank/DDBJ whole genome shotgun (WGS) entry which is preliminary data.</text>
</comment>
<keyword evidence="1" id="KW-0812">Transmembrane</keyword>
<dbReference type="OrthoDB" id="9986920at2"/>
<evidence type="ECO:0000256" key="1">
    <source>
        <dbReference type="SAM" id="Phobius"/>
    </source>
</evidence>
<dbReference type="AlphaFoldDB" id="A0A1B8PWB9"/>
<protein>
    <submittedName>
        <fullName evidence="2">Uncharacterized protein</fullName>
    </submittedName>
</protein>
<evidence type="ECO:0000313" key="3">
    <source>
        <dbReference type="Proteomes" id="UP000092607"/>
    </source>
</evidence>
<reference evidence="2 3" key="1">
    <citation type="submission" date="2016-06" db="EMBL/GenBank/DDBJ databases">
        <title>Draft genome of Moraxella lacunata CCUG 57757A.</title>
        <authorList>
            <person name="Salva-Serra F."/>
            <person name="Engstrom-Jakobsson H."/>
            <person name="Thorell K."/>
            <person name="Gonzales-Siles L."/>
            <person name="Karlsson R."/>
            <person name="Boulund F."/>
            <person name="Engstrand L."/>
            <person name="Kristiansson E."/>
            <person name="Moore E."/>
        </authorList>
    </citation>
    <scope>NUCLEOTIDE SEQUENCE [LARGE SCALE GENOMIC DNA]</scope>
    <source>
        <strain evidence="2 3">CCUG 57757A</strain>
    </source>
</reference>